<feature type="chain" id="PRO_5013463438" description="Secreted protein" evidence="1">
    <location>
        <begin position="30"/>
        <end position="72"/>
    </location>
</feature>
<keyword evidence="1" id="KW-0732">Signal</keyword>
<sequence>MPLVCDNTINIFCLFVLALLHFHPSSIFAYPFPLQANVLYLNGALDQEATTPPCLSPFRFVSIQPNFLKQHV</sequence>
<dbReference type="Proteomes" id="UP000076858">
    <property type="component" value="Unassembled WGS sequence"/>
</dbReference>
<evidence type="ECO:0000256" key="1">
    <source>
        <dbReference type="SAM" id="SignalP"/>
    </source>
</evidence>
<evidence type="ECO:0000313" key="4">
    <source>
        <dbReference type="Proteomes" id="UP000076858"/>
    </source>
</evidence>
<keyword evidence="4" id="KW-1185">Reference proteome</keyword>
<gene>
    <name evidence="3" type="ORF">APZ42_012609</name>
</gene>
<proteinExistence type="predicted"/>
<protein>
    <recommendedName>
        <fullName evidence="5">Secreted protein</fullName>
    </recommendedName>
</protein>
<name>A0A0P6HZS1_9CRUS</name>
<accession>A0A0P6HZS1</accession>
<evidence type="ECO:0000313" key="2">
    <source>
        <dbReference type="EMBL" id="JAN83055.1"/>
    </source>
</evidence>
<dbReference type="EMBL" id="LRGB01000139">
    <property type="protein sequence ID" value="KZS20673.1"/>
    <property type="molecule type" value="Genomic_DNA"/>
</dbReference>
<organism evidence="2">
    <name type="scientific">Daphnia magna</name>
    <dbReference type="NCBI Taxonomy" id="35525"/>
    <lineage>
        <taxon>Eukaryota</taxon>
        <taxon>Metazoa</taxon>
        <taxon>Ecdysozoa</taxon>
        <taxon>Arthropoda</taxon>
        <taxon>Crustacea</taxon>
        <taxon>Branchiopoda</taxon>
        <taxon>Diplostraca</taxon>
        <taxon>Cladocera</taxon>
        <taxon>Anomopoda</taxon>
        <taxon>Daphniidae</taxon>
        <taxon>Daphnia</taxon>
    </lineage>
</organism>
<evidence type="ECO:0008006" key="5">
    <source>
        <dbReference type="Google" id="ProtNLM"/>
    </source>
</evidence>
<dbReference type="EMBL" id="GDIQ01011682">
    <property type="protein sequence ID" value="JAN83055.1"/>
    <property type="molecule type" value="Transcribed_RNA"/>
</dbReference>
<reference evidence="3 4" key="2">
    <citation type="submission" date="2016-03" db="EMBL/GenBank/DDBJ databases">
        <title>EvidentialGene: Evidence-directed Construction of Genes on Genomes.</title>
        <authorList>
            <person name="Gilbert D.G."/>
            <person name="Choi J.-H."/>
            <person name="Mockaitis K."/>
            <person name="Colbourne J."/>
            <person name="Pfrender M."/>
        </authorList>
    </citation>
    <scope>NUCLEOTIDE SEQUENCE [LARGE SCALE GENOMIC DNA]</scope>
    <source>
        <strain evidence="3 4">Xinb3</strain>
        <tissue evidence="3">Complete organism</tissue>
    </source>
</reference>
<reference evidence="2" key="1">
    <citation type="submission" date="2015-10" db="EMBL/GenBank/DDBJ databases">
        <title>EvidentialGene: Evidence-directed Construction of Complete mRNA Transcriptomes without Genomes.</title>
        <authorList>
            <person name="Gilbert D.G."/>
        </authorList>
    </citation>
    <scope>NUCLEOTIDE SEQUENCE</scope>
</reference>
<feature type="signal peptide" evidence="1">
    <location>
        <begin position="1"/>
        <end position="29"/>
    </location>
</feature>
<dbReference type="AlphaFoldDB" id="A0A0P6HZS1"/>
<evidence type="ECO:0000313" key="3">
    <source>
        <dbReference type="EMBL" id="KZS20673.1"/>
    </source>
</evidence>